<keyword evidence="2" id="KW-1185">Reference proteome</keyword>
<dbReference type="EMBL" id="BMIA01000008">
    <property type="protein sequence ID" value="GGH55120.1"/>
    <property type="molecule type" value="Genomic_DNA"/>
</dbReference>
<gene>
    <name evidence="1" type="ORF">GCM10007423_62310</name>
</gene>
<sequence>MEDKFNPRDISKALAERLHPTVMMWNRLEGRPRTHDFDRAMKAEVRDALWMLTRQWQMGEFTSDDAGSPVFAKVHISNSQLDLYKAANRKEEPYEDNVPLEVKAEQKKILFSREGKELSIDIRLQMGRYWLKLLKSRSLDLAAAYIRQYTFVLPDPARNTDHIHAHREVWQQYAAISGRSMDGYKFLQYIEIIGNQASDDITSDAGQIGVLAELAENFRLWFKKLYYQPEEDENNAWLPDRLEYQFESSALSAADIKTLTAKEYYDGHLDWYAFDIDQKEGLATEKPKDTVTETFIPAHVQFDGMPDTRWWKFEDGKTNLGAVRPSTTDLSKLLLMEFGLIYANDWFIFPQTLPVGVLTNIEGLTVRNNFGETIWVKAAEQESVAAEPWSMFKLSSQTQNNTLFLAPAAMKVQEGEPLEKIMLIRDEMSNMVWGIETAVPLPIGVADKGGEAALRVRQYHENIVKASTSAAQVPFTARISYQAMTDVPENWIPFIPVHVKNDNRQTQLQRASMLRIIEGDPHEPVKVKPRTSILREGLDHLGTDLTTPAPLAFFIHEEEVPRAGVSVSQSFQRTRWVNGEVFVWQGMKKNTGKGEGSSNLAFDQIRAVEKS</sequence>
<reference evidence="2" key="1">
    <citation type="journal article" date="2019" name="Int. J. Syst. Evol. Microbiol.">
        <title>The Global Catalogue of Microorganisms (GCM) 10K type strain sequencing project: providing services to taxonomists for standard genome sequencing and annotation.</title>
        <authorList>
            <consortium name="The Broad Institute Genomics Platform"/>
            <consortium name="The Broad Institute Genome Sequencing Center for Infectious Disease"/>
            <person name="Wu L."/>
            <person name="Ma J."/>
        </authorList>
    </citation>
    <scope>NUCLEOTIDE SEQUENCE [LARGE SCALE GENOMIC DNA]</scope>
    <source>
        <strain evidence="2">CGMCC 1.15288</strain>
    </source>
</reference>
<name>A0ABQ1ZD43_9BACT</name>
<proteinExistence type="predicted"/>
<protein>
    <submittedName>
        <fullName evidence="1">Uncharacterized protein</fullName>
    </submittedName>
</protein>
<organism evidence="1 2">
    <name type="scientific">Dyadobacter endophyticus</name>
    <dbReference type="NCBI Taxonomy" id="1749036"/>
    <lineage>
        <taxon>Bacteria</taxon>
        <taxon>Pseudomonadati</taxon>
        <taxon>Bacteroidota</taxon>
        <taxon>Cytophagia</taxon>
        <taxon>Cytophagales</taxon>
        <taxon>Spirosomataceae</taxon>
        <taxon>Dyadobacter</taxon>
    </lineage>
</organism>
<comment type="caution">
    <text evidence="1">The sequence shown here is derived from an EMBL/GenBank/DDBJ whole genome shotgun (WGS) entry which is preliminary data.</text>
</comment>
<accession>A0ABQ1ZD43</accession>
<dbReference type="RefSeq" id="WP_188939236.1">
    <property type="nucleotide sequence ID" value="NZ_BMIA01000008.1"/>
</dbReference>
<evidence type="ECO:0000313" key="1">
    <source>
        <dbReference type="EMBL" id="GGH55120.1"/>
    </source>
</evidence>
<dbReference type="Proteomes" id="UP000600214">
    <property type="component" value="Unassembled WGS sequence"/>
</dbReference>
<evidence type="ECO:0000313" key="2">
    <source>
        <dbReference type="Proteomes" id="UP000600214"/>
    </source>
</evidence>